<accession>A0A845A620</accession>
<name>A0A845A620_9SPHN</name>
<dbReference type="Proteomes" id="UP000460626">
    <property type="component" value="Unassembled WGS sequence"/>
</dbReference>
<organism evidence="1 2">
    <name type="scientific">Aurantiacibacter arachoides</name>
    <dbReference type="NCBI Taxonomy" id="1850444"/>
    <lineage>
        <taxon>Bacteria</taxon>
        <taxon>Pseudomonadati</taxon>
        <taxon>Pseudomonadota</taxon>
        <taxon>Alphaproteobacteria</taxon>
        <taxon>Sphingomonadales</taxon>
        <taxon>Erythrobacteraceae</taxon>
        <taxon>Aurantiacibacter</taxon>
    </lineage>
</organism>
<dbReference type="AlphaFoldDB" id="A0A845A620"/>
<sequence>MDLNHQYSEHQRALIGANLATNDNDRLARLATASHIAERISVFQHSLGAAAACAWSKAQFVAAPAVMKGHSPTA</sequence>
<comment type="caution">
    <text evidence="1">The sequence shown here is derived from an EMBL/GenBank/DDBJ whole genome shotgun (WGS) entry which is preliminary data.</text>
</comment>
<reference evidence="1 2" key="1">
    <citation type="submission" date="2019-12" db="EMBL/GenBank/DDBJ databases">
        <title>Genomic-based taxomic classification of the family Erythrobacteraceae.</title>
        <authorList>
            <person name="Xu L."/>
        </authorList>
    </citation>
    <scope>NUCLEOTIDE SEQUENCE [LARGE SCALE GENOMIC DNA]</scope>
    <source>
        <strain evidence="1 2">RC4-10-4</strain>
    </source>
</reference>
<keyword evidence="2" id="KW-1185">Reference proteome</keyword>
<evidence type="ECO:0000313" key="2">
    <source>
        <dbReference type="Proteomes" id="UP000460626"/>
    </source>
</evidence>
<protein>
    <submittedName>
        <fullName evidence="1">Uncharacterized protein</fullName>
    </submittedName>
</protein>
<proteinExistence type="predicted"/>
<evidence type="ECO:0000313" key="1">
    <source>
        <dbReference type="EMBL" id="MXO94377.1"/>
    </source>
</evidence>
<gene>
    <name evidence="1" type="ORF">GRI62_12295</name>
</gene>
<dbReference type="RefSeq" id="WP_131453601.1">
    <property type="nucleotide sequence ID" value="NZ_BMJK01000002.1"/>
</dbReference>
<dbReference type="EMBL" id="WTYH01000001">
    <property type="protein sequence ID" value="MXO94377.1"/>
    <property type="molecule type" value="Genomic_DNA"/>
</dbReference>
<dbReference type="OrthoDB" id="7474829at2"/>